<protein>
    <submittedName>
        <fullName evidence="1">Uncharacterized protein</fullName>
    </submittedName>
</protein>
<evidence type="ECO:0000313" key="1">
    <source>
        <dbReference type="EMBL" id="ART31199.1"/>
    </source>
</evidence>
<organism evidence="1">
    <name type="scientific">Utricularia reniformis</name>
    <dbReference type="NCBI Taxonomy" id="192314"/>
    <lineage>
        <taxon>Eukaryota</taxon>
        <taxon>Viridiplantae</taxon>
        <taxon>Streptophyta</taxon>
        <taxon>Embryophyta</taxon>
        <taxon>Tracheophyta</taxon>
        <taxon>Spermatophyta</taxon>
        <taxon>Magnoliopsida</taxon>
        <taxon>eudicotyledons</taxon>
        <taxon>Gunneridae</taxon>
        <taxon>Pentapetalae</taxon>
        <taxon>asterids</taxon>
        <taxon>lamiids</taxon>
        <taxon>Lamiales</taxon>
        <taxon>Lentibulariaceae</taxon>
        <taxon>Utricularia</taxon>
    </lineage>
</organism>
<geneLocation type="mitochondrion" evidence="1"/>
<sequence length="91" mass="10114">MKVVPLASLVVTFPPHFPSLHCGRLLCGLFEHYHVLPLPPNSPLGSFLSLLTRLPRSTILSGGPGRMMRPSTFLDGFRFTSGMTLKQSFRF</sequence>
<dbReference type="AlphaFoldDB" id="A0A1Y0B1H1"/>
<name>A0A1Y0B1H1_9LAMI</name>
<reference evidence="1" key="1">
    <citation type="submission" date="2017-03" db="EMBL/GenBank/DDBJ databases">
        <title>The mitochondrial genome of the carnivorous plant Utricularia reniformis (Lentibulariaceae): structure, comparative analysis and evolutionary landmarks.</title>
        <authorList>
            <person name="Silva S.R."/>
            <person name="Alvarenga D.O."/>
            <person name="Michael T.P."/>
            <person name="Miranda V.F.O."/>
            <person name="Varani A.M."/>
        </authorList>
    </citation>
    <scope>NUCLEOTIDE SEQUENCE</scope>
</reference>
<proteinExistence type="predicted"/>
<dbReference type="EMBL" id="KY774314">
    <property type="protein sequence ID" value="ART31199.1"/>
    <property type="molecule type" value="Genomic_DNA"/>
</dbReference>
<accession>A0A1Y0B1H1</accession>
<gene>
    <name evidence="1" type="ORF">AEK19_MT0976</name>
</gene>
<keyword evidence="1" id="KW-0496">Mitochondrion</keyword>